<gene>
    <name evidence="3" type="ORF">C0V70_13535</name>
</gene>
<dbReference type="EMBL" id="CP025704">
    <property type="protein sequence ID" value="AUO00221.1"/>
    <property type="molecule type" value="Genomic_DNA"/>
</dbReference>
<dbReference type="Pfam" id="PF07588">
    <property type="entry name" value="DUF1554"/>
    <property type="match status" value="1"/>
</dbReference>
<name>A0A2K9NXK5_BACTC</name>
<evidence type="ECO:0000313" key="3">
    <source>
        <dbReference type="EMBL" id="AUO00221.1"/>
    </source>
</evidence>
<keyword evidence="4" id="KW-1185">Reference proteome</keyword>
<feature type="region of interest" description="Disordered" evidence="1">
    <location>
        <begin position="18"/>
        <end position="40"/>
    </location>
</feature>
<dbReference type="Proteomes" id="UP000235584">
    <property type="component" value="Chromosome"/>
</dbReference>
<reference evidence="3 4" key="1">
    <citation type="submission" date="2018-01" db="EMBL/GenBank/DDBJ databases">
        <title>Complete genome sequence of Bacteriovorax stolpii DSM12778.</title>
        <authorList>
            <person name="Tang B."/>
            <person name="Chang J."/>
        </authorList>
    </citation>
    <scope>NUCLEOTIDE SEQUENCE [LARGE SCALE GENOMIC DNA]</scope>
    <source>
        <strain evidence="3 4">DSM 12778</strain>
    </source>
</reference>
<sequence>MLVVLNLLVLASCIQSKGNAPSLSSDDSSGGGGGTTTPAECGEGGDCRMFVTSATIINGNQGASAAAAITTLDSLCNSDSNKPSTGTYKALVASDARNPSTDWVLYPNQAYVRKNGTTPIGTTTGASVFNGTLTNAVVDIAGNYINWMTGIDIDASGNWSGSNTNNTCINFTSSSVTKYFAYGRPTTSADDHFGYNPQTLQNVHCNLSDQGDVSDEDPHILCVEQ</sequence>
<dbReference type="AlphaFoldDB" id="A0A2K9NXK5"/>
<accession>A0A2K9NXK5</accession>
<proteinExistence type="predicted"/>
<dbReference type="KEGG" id="bsto:C0V70_13535"/>
<feature type="domain" description="DUF1554" evidence="2">
    <location>
        <begin position="60"/>
        <end position="180"/>
    </location>
</feature>
<evidence type="ECO:0000256" key="1">
    <source>
        <dbReference type="SAM" id="MobiDB-lite"/>
    </source>
</evidence>
<evidence type="ECO:0000259" key="2">
    <source>
        <dbReference type="Pfam" id="PF07588"/>
    </source>
</evidence>
<feature type="compositionally biased region" description="Low complexity" evidence="1">
    <location>
        <begin position="18"/>
        <end position="28"/>
    </location>
</feature>
<protein>
    <recommendedName>
        <fullName evidence="2">DUF1554 domain-containing protein</fullName>
    </recommendedName>
</protein>
<organism evidence="3 4">
    <name type="scientific">Bacteriovorax stolpii</name>
    <name type="common">Bdellovibrio stolpii</name>
    <dbReference type="NCBI Taxonomy" id="960"/>
    <lineage>
        <taxon>Bacteria</taxon>
        <taxon>Pseudomonadati</taxon>
        <taxon>Bdellovibrionota</taxon>
        <taxon>Bacteriovoracia</taxon>
        <taxon>Bacteriovoracales</taxon>
        <taxon>Bacteriovoracaceae</taxon>
        <taxon>Bacteriovorax</taxon>
    </lineage>
</organism>
<dbReference type="InterPro" id="IPR011448">
    <property type="entry name" value="DUF1554"/>
</dbReference>
<evidence type="ECO:0000313" key="4">
    <source>
        <dbReference type="Proteomes" id="UP000235584"/>
    </source>
</evidence>